<keyword evidence="3 15" id="KW-0547">Nucleotide-binding</keyword>
<dbReference type="SUPFAM" id="SSF52540">
    <property type="entry name" value="P-loop containing nucleoside triphosphate hydrolases"/>
    <property type="match status" value="2"/>
</dbReference>
<dbReference type="FunFam" id="3.40.50.300:FF:000391">
    <property type="entry name" value="ATP-dependent DNA helicase RecG"/>
    <property type="match status" value="1"/>
</dbReference>
<evidence type="ECO:0000256" key="1">
    <source>
        <dbReference type="ARBA" id="ARBA00007504"/>
    </source>
</evidence>
<dbReference type="GO" id="GO:0006281">
    <property type="term" value="P:DNA repair"/>
    <property type="evidence" value="ECO:0007669"/>
    <property type="project" value="UniProtKB-UniRule"/>
</dbReference>
<dbReference type="EC" id="5.6.2.4" evidence="13 15"/>
<dbReference type="Pfam" id="PF00271">
    <property type="entry name" value="Helicase_C"/>
    <property type="match status" value="1"/>
</dbReference>
<keyword evidence="7 15" id="KW-0067">ATP-binding</keyword>
<evidence type="ECO:0000256" key="2">
    <source>
        <dbReference type="ARBA" id="ARBA00017846"/>
    </source>
</evidence>
<dbReference type="GO" id="GO:0006310">
    <property type="term" value="P:DNA recombination"/>
    <property type="evidence" value="ECO:0007669"/>
    <property type="project" value="UniProtKB-UniRule"/>
</dbReference>
<dbReference type="PROSITE" id="PS51192">
    <property type="entry name" value="HELICASE_ATP_BIND_1"/>
    <property type="match status" value="1"/>
</dbReference>
<keyword evidence="9 15" id="KW-0233">DNA recombination</keyword>
<dbReference type="InterPro" id="IPR033454">
    <property type="entry name" value="RecG_wedge"/>
</dbReference>
<dbReference type="Gene3D" id="2.40.50.140">
    <property type="entry name" value="Nucleic acid-binding proteins"/>
    <property type="match status" value="1"/>
</dbReference>
<keyword evidence="6 15" id="KW-0347">Helicase</keyword>
<dbReference type="GO" id="GO:0005524">
    <property type="term" value="F:ATP binding"/>
    <property type="evidence" value="ECO:0007669"/>
    <property type="project" value="UniProtKB-KW"/>
</dbReference>
<keyword evidence="10 15" id="KW-0234">DNA repair</keyword>
<dbReference type="NCBIfam" id="NF008168">
    <property type="entry name" value="PRK10917.2-2"/>
    <property type="match status" value="1"/>
</dbReference>
<dbReference type="NCBIfam" id="NF008165">
    <property type="entry name" value="PRK10917.1-3"/>
    <property type="match status" value="1"/>
</dbReference>
<dbReference type="GO" id="GO:0043138">
    <property type="term" value="F:3'-5' DNA helicase activity"/>
    <property type="evidence" value="ECO:0007669"/>
    <property type="project" value="UniProtKB-EC"/>
</dbReference>
<dbReference type="NCBIfam" id="NF008163">
    <property type="entry name" value="PRK10917.1-1"/>
    <property type="match status" value="1"/>
</dbReference>
<protein>
    <recommendedName>
        <fullName evidence="2 15">ATP-dependent DNA helicase RecG</fullName>
        <ecNumber evidence="13 15">5.6.2.4</ecNumber>
    </recommendedName>
</protein>
<dbReference type="Proteomes" id="UP000238220">
    <property type="component" value="Unassembled WGS sequence"/>
</dbReference>
<accession>A0A2S5TAZ8</accession>
<dbReference type="InterPro" id="IPR027417">
    <property type="entry name" value="P-loop_NTPase"/>
</dbReference>
<feature type="domain" description="Helicase C-terminal" evidence="17">
    <location>
        <begin position="488"/>
        <end position="634"/>
    </location>
</feature>
<evidence type="ECO:0000259" key="16">
    <source>
        <dbReference type="PROSITE" id="PS51192"/>
    </source>
</evidence>
<keyword evidence="11" id="KW-0413">Isomerase</keyword>
<dbReference type="InterPro" id="IPR047112">
    <property type="entry name" value="RecG/Mfd"/>
</dbReference>
<dbReference type="OrthoDB" id="9804325at2"/>
<evidence type="ECO:0000256" key="6">
    <source>
        <dbReference type="ARBA" id="ARBA00022806"/>
    </source>
</evidence>
<dbReference type="InterPro" id="IPR045562">
    <property type="entry name" value="RecG_dom3_C"/>
</dbReference>
<evidence type="ECO:0000256" key="12">
    <source>
        <dbReference type="ARBA" id="ARBA00034617"/>
    </source>
</evidence>
<dbReference type="PANTHER" id="PTHR47964">
    <property type="entry name" value="ATP-DEPENDENT DNA HELICASE HOMOLOG RECG, CHLOROPLASTIC"/>
    <property type="match status" value="1"/>
</dbReference>
<dbReference type="SUPFAM" id="SSF50249">
    <property type="entry name" value="Nucleic acid-binding proteins"/>
    <property type="match status" value="1"/>
</dbReference>
<dbReference type="PANTHER" id="PTHR47964:SF1">
    <property type="entry name" value="ATP-DEPENDENT DNA HELICASE HOMOLOG RECG, CHLOROPLASTIC"/>
    <property type="match status" value="1"/>
</dbReference>
<comment type="similarity">
    <text evidence="1 15">Belongs to the helicase family. RecG subfamily.</text>
</comment>
<keyword evidence="4 15" id="KW-0227">DNA damage</keyword>
<dbReference type="GO" id="GO:0003677">
    <property type="term" value="F:DNA binding"/>
    <property type="evidence" value="ECO:0007669"/>
    <property type="project" value="UniProtKB-KW"/>
</dbReference>
<feature type="domain" description="Helicase ATP-binding" evidence="16">
    <location>
        <begin position="291"/>
        <end position="455"/>
    </location>
</feature>
<evidence type="ECO:0000256" key="7">
    <source>
        <dbReference type="ARBA" id="ARBA00022840"/>
    </source>
</evidence>
<dbReference type="InterPro" id="IPR012340">
    <property type="entry name" value="NA-bd_OB-fold"/>
</dbReference>
<evidence type="ECO:0000256" key="15">
    <source>
        <dbReference type="RuleBase" id="RU363016"/>
    </source>
</evidence>
<dbReference type="RefSeq" id="WP_104232133.1">
    <property type="nucleotide sequence ID" value="NZ_PSNW01000015.1"/>
</dbReference>
<comment type="caution">
    <text evidence="18">The sequence shown here is derived from an EMBL/GenBank/DDBJ whole genome shotgun (WGS) entry which is preliminary data.</text>
</comment>
<evidence type="ECO:0000256" key="10">
    <source>
        <dbReference type="ARBA" id="ARBA00023204"/>
    </source>
</evidence>
<keyword evidence="8" id="KW-0238">DNA-binding</keyword>
<sequence>MSKGSDAPRKPASAPTLATEVKYLKGAGPAVAQRLRALGIEQVRELLFHLPLRYEDRRRITPVTKLRDGEEAQVWARVLHAEVRYAGRRSLRVLVDDGEASLLLRFFHFNEAQRQAFQPDRWIQAYGPVRHGAQGWEMVHPEYRLADRPEDLRTEDRLTPIYPLTTGITQARLRALAQQALKIAEGDGGLATPLPELGEPGTLAALRTLHQPPGDADTDALLACAHPAQRRLVREELLAHQLSMRLLRNRVKAGAAPKIGGLAAARKELQAGLPFSLTGAQQRVIGEIARDLDSARPMLRLVQGDVGSGKTLVAAAAMLTAVRAGWQAALMAPTELLAEQHARNFRQWLEPLGVEVQLLASKLKKSAKDAVLARIAGGGAGIVIGTHAVFQSAVSFHRLGLVVVDEQHRFGVQQRLALRDKGRGRLSPHQLIMSATPIPRTLAQTVYADLDVSIIDELPPGRSPVVTGAMSNEKRGEVLARIGEVCAQGRQAYWVCTLVEESEQVEAQAAEDTALQLRAELPGLRVGLVHGRLKPEEKDLQMRAFKEGLTQLLVATTVIEVGVDVPNASIMIIENAERLGLSQLHQLRGRVGRGAVESQCLLLYKPPLSEMARQRLAVMRETNDGFRVAQKDLELRGPGELFGRRQTGVIGMKLADPLRDADLVAPLQALADRWLQQQPGRAELLIGRWIGDVGKYAQV</sequence>
<dbReference type="InterPro" id="IPR011545">
    <property type="entry name" value="DEAD/DEAH_box_helicase_dom"/>
</dbReference>
<evidence type="ECO:0000259" key="17">
    <source>
        <dbReference type="PROSITE" id="PS51194"/>
    </source>
</evidence>
<dbReference type="SMART" id="SM00487">
    <property type="entry name" value="DEXDc"/>
    <property type="match status" value="1"/>
</dbReference>
<dbReference type="Pfam" id="PF17191">
    <property type="entry name" value="RecG_wedge"/>
    <property type="match status" value="1"/>
</dbReference>
<dbReference type="Pfam" id="PF00270">
    <property type="entry name" value="DEAD"/>
    <property type="match status" value="1"/>
</dbReference>
<dbReference type="PROSITE" id="PS51194">
    <property type="entry name" value="HELICASE_CTER"/>
    <property type="match status" value="1"/>
</dbReference>
<dbReference type="CDD" id="cd17992">
    <property type="entry name" value="DEXHc_RecG"/>
    <property type="match status" value="1"/>
</dbReference>
<comment type="catalytic activity">
    <reaction evidence="12 15">
        <text>Couples ATP hydrolysis with the unwinding of duplex DNA by translocating in the 3'-5' direction.</text>
        <dbReference type="EC" id="5.6.2.4"/>
    </reaction>
</comment>
<evidence type="ECO:0000256" key="4">
    <source>
        <dbReference type="ARBA" id="ARBA00022763"/>
    </source>
</evidence>
<dbReference type="EMBL" id="PSNW01000015">
    <property type="protein sequence ID" value="PPE72173.1"/>
    <property type="molecule type" value="Genomic_DNA"/>
</dbReference>
<comment type="catalytic activity">
    <reaction evidence="14 15">
        <text>ATP + H2O = ADP + phosphate + H(+)</text>
        <dbReference type="Rhea" id="RHEA:13065"/>
        <dbReference type="ChEBI" id="CHEBI:15377"/>
        <dbReference type="ChEBI" id="CHEBI:15378"/>
        <dbReference type="ChEBI" id="CHEBI:30616"/>
        <dbReference type="ChEBI" id="CHEBI:43474"/>
        <dbReference type="ChEBI" id="CHEBI:456216"/>
        <dbReference type="EC" id="5.6.2.4"/>
    </reaction>
</comment>
<evidence type="ECO:0000256" key="13">
    <source>
        <dbReference type="ARBA" id="ARBA00034808"/>
    </source>
</evidence>
<evidence type="ECO:0000256" key="11">
    <source>
        <dbReference type="ARBA" id="ARBA00023235"/>
    </source>
</evidence>
<dbReference type="Pfam" id="PF19833">
    <property type="entry name" value="RecG_dom3_C"/>
    <property type="match status" value="1"/>
</dbReference>
<evidence type="ECO:0000256" key="14">
    <source>
        <dbReference type="ARBA" id="ARBA00048988"/>
    </source>
</evidence>
<dbReference type="AlphaFoldDB" id="A0A2S5TAZ8"/>
<proteinExistence type="inferred from homology"/>
<name>A0A2S5TAZ8_9GAMM</name>
<keyword evidence="19" id="KW-1185">Reference proteome</keyword>
<dbReference type="NCBIfam" id="TIGR00643">
    <property type="entry name" value="recG"/>
    <property type="match status" value="1"/>
</dbReference>
<dbReference type="InterPro" id="IPR004609">
    <property type="entry name" value="ATP-dep_DNA_helicase_RecG"/>
</dbReference>
<dbReference type="InterPro" id="IPR001650">
    <property type="entry name" value="Helicase_C-like"/>
</dbReference>
<dbReference type="InterPro" id="IPR014001">
    <property type="entry name" value="Helicase_ATP-bd"/>
</dbReference>
<evidence type="ECO:0000256" key="3">
    <source>
        <dbReference type="ARBA" id="ARBA00022741"/>
    </source>
</evidence>
<dbReference type="SMART" id="SM00490">
    <property type="entry name" value="HELICc"/>
    <property type="match status" value="1"/>
</dbReference>
<evidence type="ECO:0000313" key="18">
    <source>
        <dbReference type="EMBL" id="PPE72173.1"/>
    </source>
</evidence>
<keyword evidence="5 15" id="KW-0378">Hydrolase</keyword>
<organism evidence="18 19">
    <name type="scientific">Solimonas fluminis</name>
    <dbReference type="NCBI Taxonomy" id="2086571"/>
    <lineage>
        <taxon>Bacteria</taxon>
        <taxon>Pseudomonadati</taxon>
        <taxon>Pseudomonadota</taxon>
        <taxon>Gammaproteobacteria</taxon>
        <taxon>Nevskiales</taxon>
        <taxon>Nevskiaceae</taxon>
        <taxon>Solimonas</taxon>
    </lineage>
</organism>
<gene>
    <name evidence="18" type="ORF">C3942_19965</name>
</gene>
<dbReference type="CDD" id="cd04488">
    <property type="entry name" value="RecG_wedge_OBF"/>
    <property type="match status" value="1"/>
</dbReference>
<comment type="function">
    <text evidence="15">Plays a critical role in recombination and DNA repair. Helps process Holliday junction intermediates to mature products by catalyzing branch migration. Has replication fork regression activity, unwinds stalled or blocked replication forks to make a HJ that can be resolved. Has a DNA unwinding activity characteristic of a DNA helicase with 3'-5' polarity.</text>
</comment>
<dbReference type="GO" id="GO:0016887">
    <property type="term" value="F:ATP hydrolysis activity"/>
    <property type="evidence" value="ECO:0007669"/>
    <property type="project" value="RHEA"/>
</dbReference>
<evidence type="ECO:0000256" key="8">
    <source>
        <dbReference type="ARBA" id="ARBA00023125"/>
    </source>
</evidence>
<evidence type="ECO:0000256" key="5">
    <source>
        <dbReference type="ARBA" id="ARBA00022801"/>
    </source>
</evidence>
<reference evidence="18 19" key="1">
    <citation type="submission" date="2018-02" db="EMBL/GenBank/DDBJ databases">
        <title>Genome sequencing of Solimonas sp. HR-BB.</title>
        <authorList>
            <person name="Lee Y."/>
            <person name="Jeon C.O."/>
        </authorList>
    </citation>
    <scope>NUCLEOTIDE SEQUENCE [LARGE SCALE GENOMIC DNA]</scope>
    <source>
        <strain evidence="18 19">HR-BB</strain>
    </source>
</reference>
<dbReference type="Gene3D" id="3.40.50.300">
    <property type="entry name" value="P-loop containing nucleotide triphosphate hydrolases"/>
    <property type="match status" value="2"/>
</dbReference>
<evidence type="ECO:0000313" key="19">
    <source>
        <dbReference type="Proteomes" id="UP000238220"/>
    </source>
</evidence>
<evidence type="ECO:0000256" key="9">
    <source>
        <dbReference type="ARBA" id="ARBA00023172"/>
    </source>
</evidence>